<dbReference type="AlphaFoldDB" id="A0ABD1IYA6"/>
<dbReference type="PANTHER" id="PTHR34589">
    <property type="entry name" value="SIMILAR TO RIKEN CDNA 2700081O15"/>
    <property type="match status" value="1"/>
</dbReference>
<dbReference type="EMBL" id="JBHFQA010000022">
    <property type="protein sequence ID" value="KAL2079321.1"/>
    <property type="molecule type" value="Genomic_DNA"/>
</dbReference>
<evidence type="ECO:0000313" key="4">
    <source>
        <dbReference type="EMBL" id="KAL2079321.1"/>
    </source>
</evidence>
<feature type="region of interest" description="Disordered" evidence="2">
    <location>
        <begin position="365"/>
        <end position="386"/>
    </location>
</feature>
<keyword evidence="1" id="KW-0175">Coiled coil</keyword>
<feature type="coiled-coil region" evidence="1">
    <location>
        <begin position="56"/>
        <end position="90"/>
    </location>
</feature>
<proteinExistence type="predicted"/>
<feature type="region of interest" description="Disordered" evidence="2">
    <location>
        <begin position="214"/>
        <end position="268"/>
    </location>
</feature>
<feature type="domain" description="SPIN-DOC-like zinc-finger" evidence="3">
    <location>
        <begin position="272"/>
        <end position="333"/>
    </location>
</feature>
<feature type="domain" description="SPIN-DOC-like zinc-finger" evidence="3">
    <location>
        <begin position="140"/>
        <end position="202"/>
    </location>
</feature>
<dbReference type="PANTHER" id="PTHR34589:SF2">
    <property type="entry name" value="ZINC FINGER TRANSLOCATION-ASSOCIATED PROTEIN"/>
    <property type="match status" value="1"/>
</dbReference>
<dbReference type="InterPro" id="IPR040647">
    <property type="entry name" value="SPIN-DOC_Znf-C2H2"/>
</dbReference>
<dbReference type="InterPro" id="IPR052675">
    <property type="entry name" value="ZnF_transloc-Spindlin_int"/>
</dbReference>
<evidence type="ECO:0000256" key="1">
    <source>
        <dbReference type="SAM" id="Coils"/>
    </source>
</evidence>
<evidence type="ECO:0000256" key="2">
    <source>
        <dbReference type="SAM" id="MobiDB-lite"/>
    </source>
</evidence>
<evidence type="ECO:0000259" key="3">
    <source>
        <dbReference type="Pfam" id="PF18658"/>
    </source>
</evidence>
<protein>
    <recommendedName>
        <fullName evidence="3">SPIN-DOC-like zinc-finger domain-containing protein</fullName>
    </recommendedName>
</protein>
<comment type="caution">
    <text evidence="4">The sequence shown here is derived from an EMBL/GenBank/DDBJ whole genome shotgun (WGS) entry which is preliminary data.</text>
</comment>
<feature type="region of interest" description="Disordered" evidence="2">
    <location>
        <begin position="1"/>
        <end position="41"/>
    </location>
</feature>
<evidence type="ECO:0000313" key="5">
    <source>
        <dbReference type="Proteomes" id="UP001591681"/>
    </source>
</evidence>
<keyword evidence="5" id="KW-1185">Reference proteome</keyword>
<dbReference type="Pfam" id="PF18658">
    <property type="entry name" value="zf-C2H2_12"/>
    <property type="match status" value="2"/>
</dbReference>
<reference evidence="4 5" key="1">
    <citation type="submission" date="2024-09" db="EMBL/GenBank/DDBJ databases">
        <title>A chromosome-level genome assembly of Gray's grenadier anchovy, Coilia grayii.</title>
        <authorList>
            <person name="Fu Z."/>
        </authorList>
    </citation>
    <scope>NUCLEOTIDE SEQUENCE [LARGE SCALE GENOMIC DNA]</scope>
    <source>
        <strain evidence="4">G4</strain>
        <tissue evidence="4">Muscle</tissue>
    </source>
</reference>
<gene>
    <name evidence="4" type="ORF">ACEWY4_025065</name>
</gene>
<dbReference type="Proteomes" id="UP001591681">
    <property type="component" value="Unassembled WGS sequence"/>
</dbReference>
<sequence>MFLQPGKSRRRKTATSTKASHVPEGSIKQSGDGPDGDDVVTEYVSSDHSYNEVSDSETLKKRIVELERKNESLQKEVQNANLREKRAKTICKNLIEEHKEKSFLTSELEMRLSSYAEEPSTAILTHDENDIDLRSAVSARSWRSRYLMDYDPVNQLLVCMMCGEQQYSYSPEGARAHIEEAHPETLSLGQQQRQRLQEAWDQQVAQREQFLTSQLQQHAMPHTEPDPEKTASSSASTDKREREPTPPTTPSTAIPKHGKNDIDPISAVSDSSWPRRYLMDYDLVNQLLVCMVCGEQQFSYSREGARAHIEEAHPETLSLGQQQRQRLQEAWDQQVAQREQVLTSQLQQHAMPHTEETAEVEVCLEMDDPSESIQKDFPKAKKQKMF</sequence>
<organism evidence="4 5">
    <name type="scientific">Coilia grayii</name>
    <name type="common">Gray's grenadier anchovy</name>
    <dbReference type="NCBI Taxonomy" id="363190"/>
    <lineage>
        <taxon>Eukaryota</taxon>
        <taxon>Metazoa</taxon>
        <taxon>Chordata</taxon>
        <taxon>Craniata</taxon>
        <taxon>Vertebrata</taxon>
        <taxon>Euteleostomi</taxon>
        <taxon>Actinopterygii</taxon>
        <taxon>Neopterygii</taxon>
        <taxon>Teleostei</taxon>
        <taxon>Clupei</taxon>
        <taxon>Clupeiformes</taxon>
        <taxon>Clupeoidei</taxon>
        <taxon>Engraulidae</taxon>
        <taxon>Coilinae</taxon>
        <taxon>Coilia</taxon>
    </lineage>
</organism>
<accession>A0ABD1IYA6</accession>
<name>A0ABD1IYA6_9TELE</name>